<proteinExistence type="predicted"/>
<evidence type="ECO:0000313" key="1">
    <source>
        <dbReference type="EMBL" id="OPJ87330.1"/>
    </source>
</evidence>
<name>A0A1V4KSC4_PATFA</name>
<accession>A0A1V4KSC4</accession>
<keyword evidence="2" id="KW-1185">Reference proteome</keyword>
<gene>
    <name evidence="1" type="ORF">AV530_000826</name>
</gene>
<dbReference type="AlphaFoldDB" id="A0A1V4KSC4"/>
<reference evidence="1 2" key="1">
    <citation type="submission" date="2016-02" db="EMBL/GenBank/DDBJ databases">
        <title>Band-tailed pigeon sequencing and assembly.</title>
        <authorList>
            <person name="Soares A.E."/>
            <person name="Novak B.J."/>
            <person name="Rice E.S."/>
            <person name="O'Connell B."/>
            <person name="Chang D."/>
            <person name="Weber S."/>
            <person name="Shapiro B."/>
        </authorList>
    </citation>
    <scope>NUCLEOTIDE SEQUENCE [LARGE SCALE GENOMIC DNA]</scope>
    <source>
        <strain evidence="1">BTP2013</strain>
        <tissue evidence="1">Blood</tissue>
    </source>
</reference>
<organism evidence="1 2">
    <name type="scientific">Patagioenas fasciata monilis</name>
    <dbReference type="NCBI Taxonomy" id="372326"/>
    <lineage>
        <taxon>Eukaryota</taxon>
        <taxon>Metazoa</taxon>
        <taxon>Chordata</taxon>
        <taxon>Craniata</taxon>
        <taxon>Vertebrata</taxon>
        <taxon>Euteleostomi</taxon>
        <taxon>Archelosauria</taxon>
        <taxon>Archosauria</taxon>
        <taxon>Dinosauria</taxon>
        <taxon>Saurischia</taxon>
        <taxon>Theropoda</taxon>
        <taxon>Coelurosauria</taxon>
        <taxon>Aves</taxon>
        <taxon>Neognathae</taxon>
        <taxon>Neoaves</taxon>
        <taxon>Columbimorphae</taxon>
        <taxon>Columbiformes</taxon>
        <taxon>Columbidae</taxon>
        <taxon>Patagioenas</taxon>
    </lineage>
</organism>
<dbReference type="Proteomes" id="UP000190648">
    <property type="component" value="Unassembled WGS sequence"/>
</dbReference>
<evidence type="ECO:0000313" key="2">
    <source>
        <dbReference type="Proteomes" id="UP000190648"/>
    </source>
</evidence>
<dbReference type="EMBL" id="LSYS01001700">
    <property type="protein sequence ID" value="OPJ87330.1"/>
    <property type="molecule type" value="Genomic_DNA"/>
</dbReference>
<sequence>MVCTRDPDQEAYCKSQALLMFAKDLAQEGKGPSSGRSTYGVDGQFDVCQLETQTRHAITPPCTAACRMEMSKARIFGTETAALLTR</sequence>
<protein>
    <submittedName>
        <fullName evidence="1">Uncharacterized protein</fullName>
    </submittedName>
</protein>
<comment type="caution">
    <text evidence="1">The sequence shown here is derived from an EMBL/GenBank/DDBJ whole genome shotgun (WGS) entry which is preliminary data.</text>
</comment>